<dbReference type="Pfam" id="PF00204">
    <property type="entry name" value="DNA_gyraseB"/>
    <property type="match status" value="1"/>
</dbReference>
<dbReference type="eggNOG" id="COG0187">
    <property type="taxonomic scope" value="Bacteria"/>
</dbReference>
<evidence type="ECO:0000256" key="11">
    <source>
        <dbReference type="ARBA" id="ARBA00063644"/>
    </source>
</evidence>
<dbReference type="KEGG" id="pcu:PC_RS01720"/>
<dbReference type="SUPFAM" id="SSF54211">
    <property type="entry name" value="Ribosomal protein S5 domain 2-like"/>
    <property type="match status" value="1"/>
</dbReference>
<dbReference type="CDD" id="cd00822">
    <property type="entry name" value="TopoII_Trans_DNA_gyrase"/>
    <property type="match status" value="1"/>
</dbReference>
<dbReference type="GO" id="GO:0006265">
    <property type="term" value="P:DNA topological change"/>
    <property type="evidence" value="ECO:0007669"/>
    <property type="project" value="InterPro"/>
</dbReference>
<evidence type="ECO:0000256" key="10">
    <source>
        <dbReference type="ARBA" id="ARBA00023235"/>
    </source>
</evidence>
<dbReference type="Pfam" id="PF01751">
    <property type="entry name" value="Toprim"/>
    <property type="match status" value="1"/>
</dbReference>
<dbReference type="Pfam" id="PF02518">
    <property type="entry name" value="HATPase_c"/>
    <property type="match status" value="1"/>
</dbReference>
<name>Q6MEC5_PARUW</name>
<dbReference type="PRINTS" id="PR01159">
    <property type="entry name" value="DNAGYRASEB"/>
</dbReference>
<dbReference type="InterPro" id="IPR013506">
    <property type="entry name" value="Topo_IIA_bsu_dom2"/>
</dbReference>
<dbReference type="InterPro" id="IPR014721">
    <property type="entry name" value="Ribsml_uS5_D2-typ_fold_subgr"/>
</dbReference>
<dbReference type="InterPro" id="IPR018522">
    <property type="entry name" value="TopoIIA_CS"/>
</dbReference>
<reference evidence="13 14" key="1">
    <citation type="journal article" date="2004" name="Science">
        <title>Illuminating the evolutionary history of chlamydiae.</title>
        <authorList>
            <person name="Horn M."/>
            <person name="Collingro A."/>
            <person name="Schmitz-Esser S."/>
            <person name="Beier C.L."/>
            <person name="Purkhold U."/>
            <person name="Fartmann B."/>
            <person name="Brandt P."/>
            <person name="Nyakatura G.J."/>
            <person name="Droege M."/>
            <person name="Frishman D."/>
            <person name="Rattei T."/>
            <person name="Mewes H."/>
            <person name="Wagner M."/>
        </authorList>
    </citation>
    <scope>NUCLEOTIDE SEQUENCE [LARGE SCALE GENOMIC DNA]</scope>
    <source>
        <strain evidence="13 14">UWE25</strain>
    </source>
</reference>
<dbReference type="PROSITE" id="PS00177">
    <property type="entry name" value="TOPOISOMERASE_II"/>
    <property type="match status" value="1"/>
</dbReference>
<dbReference type="OrthoDB" id="9802808at2"/>
<evidence type="ECO:0000256" key="9">
    <source>
        <dbReference type="ARBA" id="ARBA00023125"/>
    </source>
</evidence>
<dbReference type="SUPFAM" id="SSF56719">
    <property type="entry name" value="Type II DNA topoisomerase"/>
    <property type="match status" value="1"/>
</dbReference>
<dbReference type="Proteomes" id="UP000000529">
    <property type="component" value="Chromosome"/>
</dbReference>
<keyword evidence="5" id="KW-0547">Nucleotide-binding</keyword>
<evidence type="ECO:0000256" key="3">
    <source>
        <dbReference type="ARBA" id="ARBA00012895"/>
    </source>
</evidence>
<keyword evidence="8" id="KW-0799">Topoisomerase</keyword>
<evidence type="ECO:0000259" key="12">
    <source>
        <dbReference type="PROSITE" id="PS50880"/>
    </source>
</evidence>
<dbReference type="InterPro" id="IPR013760">
    <property type="entry name" value="Topo_IIA-like_dom_sf"/>
</dbReference>
<dbReference type="GO" id="GO:0046872">
    <property type="term" value="F:metal ion binding"/>
    <property type="evidence" value="ECO:0007669"/>
    <property type="project" value="UniProtKB-KW"/>
</dbReference>
<dbReference type="EC" id="5.6.2.2" evidence="3"/>
<gene>
    <name evidence="13" type="ORF">PC_RS01720</name>
</gene>
<dbReference type="Gene3D" id="3.30.565.10">
    <property type="entry name" value="Histidine kinase-like ATPase, C-terminal domain"/>
    <property type="match status" value="1"/>
</dbReference>
<keyword evidence="7" id="KW-0460">Magnesium</keyword>
<keyword evidence="9" id="KW-0238">DNA-binding</keyword>
<dbReference type="InterPro" id="IPR000565">
    <property type="entry name" value="Topo_IIA_B"/>
</dbReference>
<evidence type="ECO:0000313" key="13">
    <source>
        <dbReference type="EMBL" id="CAF23074.1"/>
    </source>
</evidence>
<dbReference type="Pfam" id="PF00986">
    <property type="entry name" value="DNA_gyraseB_C"/>
    <property type="match status" value="1"/>
</dbReference>
<dbReference type="SUPFAM" id="SSF55874">
    <property type="entry name" value="ATPase domain of HSP90 chaperone/DNA topoisomerase II/histidine kinase"/>
    <property type="match status" value="1"/>
</dbReference>
<dbReference type="PANTHER" id="PTHR45866">
    <property type="entry name" value="DNA GYRASE/TOPOISOMERASE SUBUNIT B"/>
    <property type="match status" value="1"/>
</dbReference>
<dbReference type="AlphaFoldDB" id="Q6MEC5"/>
<dbReference type="FunFam" id="3.30.565.10:FF:000063">
    <property type="entry name" value="DNA topoisomerase (ATP-hydrolyzing)"/>
    <property type="match status" value="1"/>
</dbReference>
<dbReference type="GO" id="GO:0003918">
    <property type="term" value="F:DNA topoisomerase type II (double strand cut, ATP-hydrolyzing) activity"/>
    <property type="evidence" value="ECO:0007669"/>
    <property type="project" value="UniProtKB-EC"/>
</dbReference>
<evidence type="ECO:0000256" key="6">
    <source>
        <dbReference type="ARBA" id="ARBA00022840"/>
    </source>
</evidence>
<dbReference type="InterPro" id="IPR006171">
    <property type="entry name" value="TOPRIM_dom"/>
</dbReference>
<dbReference type="EMBL" id="BX908798">
    <property type="protein sequence ID" value="CAF23074.1"/>
    <property type="molecule type" value="Genomic_DNA"/>
</dbReference>
<dbReference type="SMART" id="SM00433">
    <property type="entry name" value="TOP2c"/>
    <property type="match status" value="1"/>
</dbReference>
<dbReference type="PRINTS" id="PR00418">
    <property type="entry name" value="TPI2FAMILY"/>
</dbReference>
<evidence type="ECO:0000256" key="8">
    <source>
        <dbReference type="ARBA" id="ARBA00023029"/>
    </source>
</evidence>
<dbReference type="PANTHER" id="PTHR45866:SF2">
    <property type="entry name" value="DNA TOPOISOMERASE (ATP-HYDROLYZING)"/>
    <property type="match status" value="1"/>
</dbReference>
<accession>Q6MEC5</accession>
<keyword evidence="4" id="KW-0479">Metal-binding</keyword>
<evidence type="ECO:0000256" key="7">
    <source>
        <dbReference type="ARBA" id="ARBA00022842"/>
    </source>
</evidence>
<evidence type="ECO:0000313" key="14">
    <source>
        <dbReference type="Proteomes" id="UP000000529"/>
    </source>
</evidence>
<evidence type="ECO:0000256" key="1">
    <source>
        <dbReference type="ARBA" id="ARBA00000185"/>
    </source>
</evidence>
<dbReference type="HOGENOM" id="CLU_006146_1_1_0"/>
<keyword evidence="14" id="KW-1185">Reference proteome</keyword>
<dbReference type="Gene3D" id="3.30.230.10">
    <property type="match status" value="1"/>
</dbReference>
<dbReference type="InterPro" id="IPR013759">
    <property type="entry name" value="Topo_IIA_B_C"/>
</dbReference>
<comment type="catalytic activity">
    <reaction evidence="1">
        <text>ATP-dependent breakage, passage and rejoining of double-stranded DNA.</text>
        <dbReference type="EC" id="5.6.2.2"/>
    </reaction>
</comment>
<dbReference type="SMART" id="SM00387">
    <property type="entry name" value="HATPase_c"/>
    <property type="match status" value="1"/>
</dbReference>
<dbReference type="CDD" id="cd01030">
    <property type="entry name" value="TOPRIM_TopoIIA_like"/>
    <property type="match status" value="1"/>
</dbReference>
<dbReference type="InterPro" id="IPR002288">
    <property type="entry name" value="DNA_gyrase_B_C"/>
</dbReference>
<dbReference type="STRING" id="264201.pc0350"/>
<sequence>MAKNYDESTVKTLDALAHIRLRSGMYIGRLGDGTNPDDGIYIMLKEVVDNSVDEFIMKHGKKIIIELDEDLSRVSVRDFGRGIPLGKVVECVSQINTGAKYNDDVFQFSVGLNGVGTKAVNALSSHFVVKSYRDGEFVEAHFSQGLLKQEKKGKTKEENGTYVEFIPDPEIFKKYRFQKEYILKRIWHYAYLNTGLILQFNGEEIQSKYGLLDLLNAEVTEDRLYEPIHYRGKFLELAFLHTHSYGESYFSFVNGQYTSDGGTHLSAFREGILKGVNEFTKKNFQGVDVREGIVGTILVKVKDPIFESQTKNKLGNNELRAPIVQEVKEAVVNLLHKHPDVANRLVERIVFNEKLRKELASVKKEAKEKQKKISFKIPKLRDSKYHYQDRSVHSENTMIFLTEGDSASASVVASRDPLIQAVYSLRGKPLNVFGMKLDQLYKNEEMFNLMNALNIEDEIEKLRYNKVILATDADVDGMHIRNLMITFFLTYFEGLVLNGHLYILETPLFKVRNKVQTIYCYNEEEKNKAVVKLKKQVEVTRFKGLGEISPSEFKQFIGKDIRLIPVTIHSFSDIKSTLQFYMGKNTPERKQFIMQNLINEDEIAPV</sequence>
<keyword evidence="6" id="KW-0067">ATP-binding</keyword>
<dbReference type="InterPro" id="IPR001241">
    <property type="entry name" value="Topo_IIA"/>
</dbReference>
<comment type="subunit">
    <text evidence="11">Heterotetramer composed of ParC and ParE.</text>
</comment>
<comment type="cofactor">
    <cofactor evidence="2">
        <name>Mg(2+)</name>
        <dbReference type="ChEBI" id="CHEBI:18420"/>
    </cofactor>
</comment>
<evidence type="ECO:0000256" key="5">
    <source>
        <dbReference type="ARBA" id="ARBA00022741"/>
    </source>
</evidence>
<dbReference type="InterPro" id="IPR003594">
    <property type="entry name" value="HATPase_dom"/>
</dbReference>
<keyword evidence="10" id="KW-0413">Isomerase</keyword>
<feature type="domain" description="Toprim" evidence="12">
    <location>
        <begin position="397"/>
        <end position="507"/>
    </location>
</feature>
<dbReference type="GO" id="GO:0003677">
    <property type="term" value="F:DNA binding"/>
    <property type="evidence" value="ECO:0007669"/>
    <property type="project" value="UniProtKB-KW"/>
</dbReference>
<dbReference type="RefSeq" id="WP_011174900.1">
    <property type="nucleotide sequence ID" value="NC_005861.2"/>
</dbReference>
<evidence type="ECO:0000256" key="2">
    <source>
        <dbReference type="ARBA" id="ARBA00001946"/>
    </source>
</evidence>
<organism evidence="13 14">
    <name type="scientific">Protochlamydia amoebophila (strain UWE25)</name>
    <dbReference type="NCBI Taxonomy" id="264201"/>
    <lineage>
        <taxon>Bacteria</taxon>
        <taxon>Pseudomonadati</taxon>
        <taxon>Chlamydiota</taxon>
        <taxon>Chlamydiia</taxon>
        <taxon>Parachlamydiales</taxon>
        <taxon>Parachlamydiaceae</taxon>
        <taxon>Candidatus Protochlamydia</taxon>
    </lineage>
</organism>
<dbReference type="Gene3D" id="3.40.50.670">
    <property type="match status" value="1"/>
</dbReference>
<dbReference type="GO" id="GO:0005524">
    <property type="term" value="F:ATP binding"/>
    <property type="evidence" value="ECO:0007669"/>
    <property type="project" value="UniProtKB-KW"/>
</dbReference>
<dbReference type="FunFam" id="3.40.50.670:FF:000006">
    <property type="entry name" value="DNA topoisomerase (ATP-hydrolyzing)"/>
    <property type="match status" value="1"/>
</dbReference>
<dbReference type="PROSITE" id="PS50880">
    <property type="entry name" value="TOPRIM"/>
    <property type="match status" value="1"/>
</dbReference>
<dbReference type="InterPro" id="IPR036890">
    <property type="entry name" value="HATPase_C_sf"/>
</dbReference>
<protein>
    <recommendedName>
        <fullName evidence="3">DNA topoisomerase (ATP-hydrolyzing)</fullName>
        <ecNumber evidence="3">5.6.2.2</ecNumber>
    </recommendedName>
</protein>
<proteinExistence type="predicted"/>
<evidence type="ECO:0000256" key="4">
    <source>
        <dbReference type="ARBA" id="ARBA00022723"/>
    </source>
</evidence>
<dbReference type="InterPro" id="IPR020568">
    <property type="entry name" value="Ribosomal_Su5_D2-typ_SF"/>
</dbReference>